<evidence type="ECO:0000256" key="2">
    <source>
        <dbReference type="ARBA" id="ARBA00010929"/>
    </source>
</evidence>
<evidence type="ECO:0000256" key="10">
    <source>
        <dbReference type="ARBA" id="ARBA00023279"/>
    </source>
</evidence>
<feature type="compositionally biased region" description="Polar residues" evidence="11">
    <location>
        <begin position="638"/>
        <end position="662"/>
    </location>
</feature>
<dbReference type="EMBL" id="HG670992">
    <property type="protein sequence ID" value="CDI79247.1"/>
    <property type="molecule type" value="Genomic_DNA"/>
</dbReference>
<keyword evidence="10" id="KW-0278">Fertilization</keyword>
<dbReference type="RefSeq" id="XP_013250631.1">
    <property type="nucleotide sequence ID" value="XM_013395177.1"/>
</dbReference>
<evidence type="ECO:0000256" key="1">
    <source>
        <dbReference type="ARBA" id="ARBA00004251"/>
    </source>
</evidence>
<keyword evidence="14" id="KW-1185">Reference proteome</keyword>
<evidence type="ECO:0000256" key="8">
    <source>
        <dbReference type="ARBA" id="ARBA00023136"/>
    </source>
</evidence>
<keyword evidence="9" id="KW-1015">Disulfide bond</keyword>
<keyword evidence="4" id="KW-0812">Transmembrane</keyword>
<accession>U6GI60</accession>
<sequence length="662" mass="73545">MEAVGQPNVSALWIQLQRVQRNERFNEYASVSSCTLLENAGAARASTNTLRPVAAMGGKLGSAFMIFFLSLTLQAVGCWGQGTSTVETVCSGASGCTERLIIELDVNNLDKLQFQWEAGDINERSPRKSDAGNAGVVITVQKTAVSYSYGLTYIKAVPYNWVEYAHRALLWQVKHGGETFCSDTWGSKCQDEHGENGYPVSPNSGLPLDGAQGRCCWCPSVWHLWLNNPNRGREPMLKCNFWGLRFGKIPDPYLTKFCPVVEYPWYRMLKVSENRTWFFKVHVGISWWRPPSPSSLSDEEYQAECKKKISEGSYPKNFDCSQRLHTEAGMADAILELSDATKVARDSTFDVTARLMSSDMPDDPAPNVEGKYVFVPTAPSTNAWVQESRITLEYPPGNYPRYHAGLDNANDAIDTSKAGPFELHRLAFAYPKNHKSSVDATFYLELPYCTEHGSDEPTDKLDPVSAVQRNVPAGSSQAFDLTLRLTAVVEEFDFNCVMKLYDSELNQLDIKSFDLLTGKAADLPTAVTNPTGEVTVVEPPEVRLGRHRKTIRQAKKLRKKEAKKLAKEQRRMKQKAHEITVEARQARRWDSCSDEPEEPLSSATEGSESGVSSEVTSSAGCITDSRRQRSNQECAEYNNCNTASDNASNAQCSTGGSKTSRE</sequence>
<evidence type="ECO:0000256" key="6">
    <source>
        <dbReference type="ARBA" id="ARBA00022989"/>
    </source>
</evidence>
<keyword evidence="5" id="KW-0732">Signal</keyword>
<organism evidence="13 14">
    <name type="scientific">Eimeria acervulina</name>
    <name type="common">Coccidian parasite</name>
    <dbReference type="NCBI Taxonomy" id="5801"/>
    <lineage>
        <taxon>Eukaryota</taxon>
        <taxon>Sar</taxon>
        <taxon>Alveolata</taxon>
        <taxon>Apicomplexa</taxon>
        <taxon>Conoidasida</taxon>
        <taxon>Coccidia</taxon>
        <taxon>Eucoccidiorida</taxon>
        <taxon>Eimeriorina</taxon>
        <taxon>Eimeriidae</taxon>
        <taxon>Eimeria</taxon>
    </lineage>
</organism>
<keyword evidence="8" id="KW-0472">Membrane</keyword>
<evidence type="ECO:0000256" key="7">
    <source>
        <dbReference type="ARBA" id="ARBA00023121"/>
    </source>
</evidence>
<reference evidence="13" key="2">
    <citation type="submission" date="2013-10" db="EMBL/GenBank/DDBJ databases">
        <authorList>
            <person name="Aslett M."/>
        </authorList>
    </citation>
    <scope>NUCLEOTIDE SEQUENCE</scope>
    <source>
        <strain evidence="13">Houghton</strain>
    </source>
</reference>
<protein>
    <recommendedName>
        <fullName evidence="12">Generative cell specific-1/HAP2 domain-containing protein</fullName>
    </recommendedName>
</protein>
<dbReference type="Pfam" id="PF10699">
    <property type="entry name" value="HAP2-GCS1"/>
    <property type="match status" value="1"/>
</dbReference>
<reference evidence="13" key="1">
    <citation type="submission" date="2013-10" db="EMBL/GenBank/DDBJ databases">
        <title>Genomic analysis of the causative agents of coccidiosis in chickens.</title>
        <authorList>
            <person name="Reid A.J."/>
            <person name="Blake D."/>
            <person name="Billington K."/>
            <person name="Browne H."/>
            <person name="Dunn M."/>
            <person name="Hung S."/>
            <person name="Kawahara F."/>
            <person name="Miranda-Saavedra D."/>
            <person name="Mourier T."/>
            <person name="Nagra H."/>
            <person name="Otto T.D."/>
            <person name="Rawlings N."/>
            <person name="Sanchez A."/>
            <person name="Sanders M."/>
            <person name="Subramaniam C."/>
            <person name="Tay Y."/>
            <person name="Dear P."/>
            <person name="Doerig C."/>
            <person name="Gruber A."/>
            <person name="Parkinson J."/>
            <person name="Shirley M."/>
            <person name="Wan K.L."/>
            <person name="Berriman M."/>
            <person name="Tomley F."/>
            <person name="Pain A."/>
        </authorList>
    </citation>
    <scope>NUCLEOTIDE SEQUENCE</scope>
    <source>
        <strain evidence="13">Houghton</strain>
    </source>
</reference>
<evidence type="ECO:0000256" key="11">
    <source>
        <dbReference type="SAM" id="MobiDB-lite"/>
    </source>
</evidence>
<evidence type="ECO:0000256" key="3">
    <source>
        <dbReference type="ARBA" id="ARBA00022475"/>
    </source>
</evidence>
<evidence type="ECO:0000313" key="13">
    <source>
        <dbReference type="EMBL" id="CDI79247.1"/>
    </source>
</evidence>
<evidence type="ECO:0000256" key="9">
    <source>
        <dbReference type="ARBA" id="ARBA00023157"/>
    </source>
</evidence>
<dbReference type="VEuPathDB" id="ToxoDB:EAH_00010360"/>
<keyword evidence="7" id="KW-0446">Lipid-binding</keyword>
<dbReference type="PANTHER" id="PTHR31764:SF0">
    <property type="entry name" value="GENERATIVE CELL SPECIFIC-1_HAP2 DOMAIN-CONTAINING PROTEIN"/>
    <property type="match status" value="1"/>
</dbReference>
<name>U6GI60_EIMAC</name>
<keyword evidence="3" id="KW-1003">Cell membrane</keyword>
<gene>
    <name evidence="13" type="ORF">EAH_00010360</name>
</gene>
<feature type="domain" description="Generative cell specific-1/HAP2" evidence="12">
    <location>
        <begin position="95"/>
        <end position="386"/>
    </location>
</feature>
<proteinExistence type="inferred from homology"/>
<comment type="subcellular location">
    <subcellularLocation>
        <location evidence="1">Cell membrane</location>
        <topology evidence="1">Single-pass type I membrane protein</topology>
    </subcellularLocation>
</comment>
<evidence type="ECO:0000256" key="5">
    <source>
        <dbReference type="ARBA" id="ARBA00022729"/>
    </source>
</evidence>
<evidence type="ECO:0000313" key="14">
    <source>
        <dbReference type="Proteomes" id="UP000018050"/>
    </source>
</evidence>
<dbReference type="GeneID" id="25269106"/>
<dbReference type="OrthoDB" id="339716at2759"/>
<dbReference type="GO" id="GO:0008289">
    <property type="term" value="F:lipid binding"/>
    <property type="evidence" value="ECO:0007669"/>
    <property type="project" value="UniProtKB-KW"/>
</dbReference>
<dbReference type="InterPro" id="IPR040326">
    <property type="entry name" value="HAP2/GCS1"/>
</dbReference>
<feature type="compositionally biased region" description="Low complexity" evidence="11">
    <location>
        <begin position="601"/>
        <end position="620"/>
    </location>
</feature>
<dbReference type="InterPro" id="IPR018928">
    <property type="entry name" value="HAP2/GCS1_dom"/>
</dbReference>
<feature type="compositionally biased region" description="Basic and acidic residues" evidence="11">
    <location>
        <begin position="567"/>
        <end position="591"/>
    </location>
</feature>
<evidence type="ECO:0000259" key="12">
    <source>
        <dbReference type="Pfam" id="PF10699"/>
    </source>
</evidence>
<dbReference type="GO" id="GO:0007338">
    <property type="term" value="P:single fertilization"/>
    <property type="evidence" value="ECO:0007669"/>
    <property type="project" value="UniProtKB-KW"/>
</dbReference>
<dbReference type="Proteomes" id="UP000018050">
    <property type="component" value="Unassembled WGS sequence"/>
</dbReference>
<dbReference type="PANTHER" id="PTHR31764">
    <property type="entry name" value="PROTEIN HAPLESS 2"/>
    <property type="match status" value="1"/>
</dbReference>
<dbReference type="AlphaFoldDB" id="U6GI60"/>
<feature type="region of interest" description="Disordered" evidence="11">
    <location>
        <begin position="567"/>
        <end position="662"/>
    </location>
</feature>
<dbReference type="GO" id="GO:0005886">
    <property type="term" value="C:plasma membrane"/>
    <property type="evidence" value="ECO:0007669"/>
    <property type="project" value="UniProtKB-SubCell"/>
</dbReference>
<comment type="similarity">
    <text evidence="2">Belongs to the HAP2/GCS1 family.</text>
</comment>
<keyword evidence="6" id="KW-1133">Transmembrane helix</keyword>
<evidence type="ECO:0000256" key="4">
    <source>
        <dbReference type="ARBA" id="ARBA00022692"/>
    </source>
</evidence>